<dbReference type="PANTHER" id="PTHR34385">
    <property type="entry name" value="D-ALANYL-D-ALANINE CARBOXYPEPTIDASE"/>
    <property type="match status" value="1"/>
</dbReference>
<dbReference type="Gene3D" id="3.30.200.180">
    <property type="match status" value="1"/>
</dbReference>
<organism evidence="2 3">
    <name type="scientific">Bacillus norwichensis</name>
    <dbReference type="NCBI Taxonomy" id="2762217"/>
    <lineage>
        <taxon>Bacteria</taxon>
        <taxon>Bacillati</taxon>
        <taxon>Bacillota</taxon>
        <taxon>Bacilli</taxon>
        <taxon>Bacillales</taxon>
        <taxon>Bacillaceae</taxon>
        <taxon>Bacillus</taxon>
    </lineage>
</organism>
<feature type="domain" description="D-alanyl-D-alanine carboxypeptidase-like core" evidence="1">
    <location>
        <begin position="89"/>
        <end position="204"/>
    </location>
</feature>
<keyword evidence="3" id="KW-1185">Reference proteome</keyword>
<dbReference type="PANTHER" id="PTHR34385:SF1">
    <property type="entry name" value="PEPTIDOGLYCAN L-ALANYL-D-GLUTAMATE ENDOPEPTIDASE CWLK"/>
    <property type="match status" value="1"/>
</dbReference>
<dbReference type="CDD" id="cd14852">
    <property type="entry name" value="LD-carboxypeptidase"/>
    <property type="match status" value="1"/>
</dbReference>
<protein>
    <submittedName>
        <fullName evidence="2">M15 family metallopeptidase</fullName>
    </submittedName>
</protein>
<evidence type="ECO:0000313" key="2">
    <source>
        <dbReference type="EMBL" id="MBD8004190.1"/>
    </source>
</evidence>
<dbReference type="InterPro" id="IPR009045">
    <property type="entry name" value="Zn_M74/Hedgehog-like"/>
</dbReference>
<sequence length="278" mass="31772">MKKAVLTILLLLLIIAKYIYSQPKIDIREPNEKFLGSTISIEKGQIYSGHLLLINQGYPVQDSGIMKDIIHLSDNTFLVQGYSLLQPDIRLSEHVANEFSKMIKAAAKDGIDDFMINSGYRTFEEQEQLYLEMGTEYAMPAGFSEHNAGLSLDIGSSKMKMENAREGKWLEKNAWKYGFILRYPKKKAAITGIQYEPWHFRYVGLPHSAVIHQKDLVLEQYLKYIKKKKTIMVHLNGEEYEVSYYHLADQASIDVEVGNTYEVSGDNMSGVIVTSWEL</sequence>
<dbReference type="Pfam" id="PF02557">
    <property type="entry name" value="VanY"/>
    <property type="match status" value="1"/>
</dbReference>
<dbReference type="RefSeq" id="WP_191810085.1">
    <property type="nucleotide sequence ID" value="NZ_JACSPV010000004.1"/>
</dbReference>
<dbReference type="InterPro" id="IPR003709">
    <property type="entry name" value="VanY-like_core_dom"/>
</dbReference>
<dbReference type="InterPro" id="IPR052179">
    <property type="entry name" value="DD-CPase-like"/>
</dbReference>
<accession>A0ABR8VHH8</accession>
<dbReference type="SUPFAM" id="SSF55166">
    <property type="entry name" value="Hedgehog/DD-peptidase"/>
    <property type="match status" value="1"/>
</dbReference>
<evidence type="ECO:0000313" key="3">
    <source>
        <dbReference type="Proteomes" id="UP000648182"/>
    </source>
</evidence>
<proteinExistence type="predicted"/>
<reference evidence="2 3" key="1">
    <citation type="submission" date="2020-08" db="EMBL/GenBank/DDBJ databases">
        <title>A Genomic Blueprint of the Chicken Gut Microbiome.</title>
        <authorList>
            <person name="Gilroy R."/>
            <person name="Ravi A."/>
            <person name="Getino M."/>
            <person name="Pursley I."/>
            <person name="Horton D.L."/>
            <person name="Alikhan N.-F."/>
            <person name="Baker D."/>
            <person name="Gharbi K."/>
            <person name="Hall N."/>
            <person name="Watson M."/>
            <person name="Adriaenssens E.M."/>
            <person name="Foster-Nyarko E."/>
            <person name="Jarju S."/>
            <person name="Secka A."/>
            <person name="Antonio M."/>
            <person name="Oren A."/>
            <person name="Chaudhuri R."/>
            <person name="La Ragione R.M."/>
            <person name="Hildebrand F."/>
            <person name="Pallen M.J."/>
        </authorList>
    </citation>
    <scope>NUCLEOTIDE SEQUENCE [LARGE SCALE GENOMIC DNA]</scope>
    <source>
        <strain evidence="2 3">Sa1BUA2</strain>
    </source>
</reference>
<dbReference type="Proteomes" id="UP000648182">
    <property type="component" value="Unassembled WGS sequence"/>
</dbReference>
<name>A0ABR8VHH8_9BACI</name>
<dbReference type="InterPro" id="IPR058193">
    <property type="entry name" value="VanY/YodJ_core_dom"/>
</dbReference>
<dbReference type="Gene3D" id="3.30.1380.10">
    <property type="match status" value="1"/>
</dbReference>
<gene>
    <name evidence="2" type="ORF">H9631_03780</name>
</gene>
<evidence type="ECO:0000259" key="1">
    <source>
        <dbReference type="Pfam" id="PF02557"/>
    </source>
</evidence>
<dbReference type="EMBL" id="JACSPV010000004">
    <property type="protein sequence ID" value="MBD8004190.1"/>
    <property type="molecule type" value="Genomic_DNA"/>
</dbReference>
<comment type="caution">
    <text evidence="2">The sequence shown here is derived from an EMBL/GenBank/DDBJ whole genome shotgun (WGS) entry which is preliminary data.</text>
</comment>